<evidence type="ECO:0000259" key="2">
    <source>
        <dbReference type="PROSITE" id="PS50275"/>
    </source>
</evidence>
<protein>
    <submittedName>
        <fullName evidence="4">SacI homology domain-domain-containing protein</fullName>
    </submittedName>
</protein>
<feature type="domain" description="HSac2" evidence="3">
    <location>
        <begin position="817"/>
        <end position="982"/>
    </location>
</feature>
<accession>A0A1Y2B9V4</accession>
<dbReference type="GO" id="GO:0005783">
    <property type="term" value="C:endoplasmic reticulum"/>
    <property type="evidence" value="ECO:0007669"/>
    <property type="project" value="TreeGrafter"/>
</dbReference>
<dbReference type="GO" id="GO:0043812">
    <property type="term" value="F:phosphatidylinositol-4-phosphate phosphatase activity"/>
    <property type="evidence" value="ECO:0007669"/>
    <property type="project" value="TreeGrafter"/>
</dbReference>
<dbReference type="Proteomes" id="UP000193986">
    <property type="component" value="Unassembled WGS sequence"/>
</dbReference>
<dbReference type="GO" id="GO:0046856">
    <property type="term" value="P:phosphatidylinositol dephosphorylation"/>
    <property type="evidence" value="ECO:0007669"/>
    <property type="project" value="TreeGrafter"/>
</dbReference>
<evidence type="ECO:0000259" key="3">
    <source>
        <dbReference type="PROSITE" id="PS51791"/>
    </source>
</evidence>
<dbReference type="PANTHER" id="PTHR45662">
    <property type="entry name" value="PHOSPHATIDYLINOSITIDE PHOSPHATASE SAC1"/>
    <property type="match status" value="1"/>
</dbReference>
<dbReference type="AlphaFoldDB" id="A0A1Y2B9V4"/>
<dbReference type="EMBL" id="MCFC01000016">
    <property type="protein sequence ID" value="ORY31290.1"/>
    <property type="molecule type" value="Genomic_DNA"/>
</dbReference>
<dbReference type="STRING" id="71784.A0A1Y2B9V4"/>
<proteinExistence type="predicted"/>
<dbReference type="InterPro" id="IPR034753">
    <property type="entry name" value="hSac2"/>
</dbReference>
<dbReference type="OrthoDB" id="405996at2759"/>
<dbReference type="InterPro" id="IPR002013">
    <property type="entry name" value="SAC_dom"/>
</dbReference>
<keyword evidence="5" id="KW-1185">Reference proteome</keyword>
<dbReference type="InterPro" id="IPR022158">
    <property type="entry name" value="Inositol_phosphatase"/>
</dbReference>
<feature type="compositionally biased region" description="Pro residues" evidence="1">
    <location>
        <begin position="317"/>
        <end position="333"/>
    </location>
</feature>
<dbReference type="InParanoid" id="A0A1Y2B9V4"/>
<evidence type="ECO:0000256" key="1">
    <source>
        <dbReference type="SAM" id="MobiDB-lite"/>
    </source>
</evidence>
<dbReference type="PROSITE" id="PS51791">
    <property type="entry name" value="HSAC2"/>
    <property type="match status" value="1"/>
</dbReference>
<reference evidence="4 5" key="1">
    <citation type="submission" date="2016-07" db="EMBL/GenBank/DDBJ databases">
        <title>Pervasive Adenine N6-methylation of Active Genes in Fungi.</title>
        <authorList>
            <consortium name="DOE Joint Genome Institute"/>
            <person name="Mondo S.J."/>
            <person name="Dannebaum R.O."/>
            <person name="Kuo R.C."/>
            <person name="Labutti K."/>
            <person name="Haridas S."/>
            <person name="Kuo A."/>
            <person name="Salamov A."/>
            <person name="Ahrendt S.R."/>
            <person name="Lipzen A."/>
            <person name="Sullivan W."/>
            <person name="Andreopoulos W.B."/>
            <person name="Clum A."/>
            <person name="Lindquist E."/>
            <person name="Daum C."/>
            <person name="Ramamoorthy G.K."/>
            <person name="Gryganskyi A."/>
            <person name="Culley D."/>
            <person name="Magnuson J.K."/>
            <person name="James T.Y."/>
            <person name="O'Malley M.A."/>
            <person name="Stajich J.E."/>
            <person name="Spatafora J.W."/>
            <person name="Visel A."/>
            <person name="Grigoriev I.V."/>
        </authorList>
    </citation>
    <scope>NUCLEOTIDE SEQUENCE [LARGE SCALE GENOMIC DNA]</scope>
    <source>
        <strain evidence="4 5">68-887.2</strain>
    </source>
</reference>
<comment type="caution">
    <text evidence="4">The sequence shown here is derived from an EMBL/GenBank/DDBJ whole genome shotgun (WGS) entry which is preliminary data.</text>
</comment>
<feature type="compositionally biased region" description="Acidic residues" evidence="1">
    <location>
        <begin position="206"/>
        <end position="216"/>
    </location>
</feature>
<evidence type="ECO:0000313" key="4">
    <source>
        <dbReference type="EMBL" id="ORY31290.1"/>
    </source>
</evidence>
<feature type="compositionally biased region" description="Polar residues" evidence="1">
    <location>
        <begin position="164"/>
        <end position="176"/>
    </location>
</feature>
<dbReference type="Pfam" id="PF02383">
    <property type="entry name" value="Syja_N"/>
    <property type="match status" value="1"/>
</dbReference>
<sequence>MMRRHAPTSSTSLHTLPARYTVPPLPPRIHRRLELALHAEGLILRPKSAEGDQEGEGSGTVGVLVRWGVKGKVQDWDGPAQEAVDLGGILGIVRLWDAAYLLVFLPPTKGPFPLFSSHLGSASLHADRNPSASSHHVFTLQDIHAIPLIPELASKSFARLQSIQAKRSPKVPTTPSKRGKWNLPLPGFNISGPGSVSTEELQPLAEDSEDESEGESDFGTYDDRSMLKSRESLVPEADETADLPPASIPFEDRAKKRFSLGWGKFVSKLGTPMKSKAGPNTAGPQLETKSTDVDPGEATPSPSDVLSGEDNATPQTTEPPVPSVPEPTPPKQPGPFASDPPQRHDLETKIIQQILREFGSGAFFYSHDFDLTHTLQHKRKTLSTRAQSGHALGNLLSKDSDLFPQSPSPVPRPPPTREDEDDFVEPDVQVPLWRRSNRRFFWNEFLMKDFIDLGLHSYIIPMMQGWVQSSSFSIPIPPNPLDPATPLGAVPVDLVVISRRSRDRAGLRYQRRGIDDEGHVANFVETEMLVRAKVEGKVSLFSFVQLRGSIPIKWSQSPYSMKPPPVLDQPVEQSFSVANLHFNDLTKRYGQITIINLSEQIGREAPVTNGYRDLVEQLARKDVKYVSLIPQLMSRYKDFDFHAKCHGMKWENIGELVEELDFGNMGYLWTLQGEGIREQSGAFRTNCIDCLDRTNVVQSALARHVLSNMLTQLGLIADPSTSSIESVFNDVWANNGDTLSLCYAHTSALKGDFVRTGKRDFSGMLHDGVSSISRMFYGAVSDFFAQAVISFFLGHRNLGVFSEFLENLQSSEESNLIKLSRVRAAAIETSSARVLSEGEQRVAGWTLLSPEDRNVKLSPKLEEKVLILTRVAIYVVSFNYSLEKVIGFTRIPLASLTSIQKGAYILSVLQEAGRDPVENAGFILNFSPANESTRYSTYSIRNKAQPVSSSAPTLKTPGTPTIDVEHAPINPDSSEFFAFKVLPREFITRGASSFAADEDDDAYADVNETCQAVVERIVRRIREQCKRLGTGDQEGFVVDKDVVR</sequence>
<dbReference type="Pfam" id="PF12456">
    <property type="entry name" value="hSac2"/>
    <property type="match status" value="1"/>
</dbReference>
<dbReference type="PANTHER" id="PTHR45662:SF7">
    <property type="entry name" value="SACI DOMAIN PROTEIN (AFU_ORTHOLOGUE AFUA_1G15890)"/>
    <property type="match status" value="1"/>
</dbReference>
<name>A0A1Y2B9V4_9TREE</name>
<dbReference type="PROSITE" id="PS50275">
    <property type="entry name" value="SAC"/>
    <property type="match status" value="1"/>
</dbReference>
<evidence type="ECO:0000313" key="5">
    <source>
        <dbReference type="Proteomes" id="UP000193986"/>
    </source>
</evidence>
<feature type="region of interest" description="Disordered" evidence="1">
    <location>
        <begin position="395"/>
        <end position="422"/>
    </location>
</feature>
<feature type="region of interest" description="Disordered" evidence="1">
    <location>
        <begin position="268"/>
        <end position="343"/>
    </location>
</feature>
<gene>
    <name evidence="4" type="ORF">BCR39DRAFT_527279</name>
</gene>
<feature type="region of interest" description="Disordered" evidence="1">
    <location>
        <begin position="164"/>
        <end position="226"/>
    </location>
</feature>
<feature type="domain" description="SAC" evidence="2">
    <location>
        <begin position="354"/>
        <end position="745"/>
    </location>
</feature>
<organism evidence="4 5">
    <name type="scientific">Naematelia encephala</name>
    <dbReference type="NCBI Taxonomy" id="71784"/>
    <lineage>
        <taxon>Eukaryota</taxon>
        <taxon>Fungi</taxon>
        <taxon>Dikarya</taxon>
        <taxon>Basidiomycota</taxon>
        <taxon>Agaricomycotina</taxon>
        <taxon>Tremellomycetes</taxon>
        <taxon>Tremellales</taxon>
        <taxon>Naemateliaceae</taxon>
        <taxon>Naematelia</taxon>
    </lineage>
</organism>